<proteinExistence type="predicted"/>
<dbReference type="EMBL" id="CAFBSF010000019">
    <property type="protein sequence ID" value="CAB5239924.1"/>
    <property type="molecule type" value="Genomic_DNA"/>
</dbReference>
<dbReference type="InterPro" id="IPR020846">
    <property type="entry name" value="MFS_dom"/>
</dbReference>
<feature type="transmembrane region" description="Helical" evidence="5">
    <location>
        <begin position="210"/>
        <end position="234"/>
    </location>
</feature>
<dbReference type="Pfam" id="PF07690">
    <property type="entry name" value="MFS_1"/>
    <property type="match status" value="1"/>
</dbReference>
<evidence type="ECO:0000313" key="8">
    <source>
        <dbReference type="EMBL" id="CAB5239924.1"/>
    </source>
</evidence>
<dbReference type="GO" id="GO:0022857">
    <property type="term" value="F:transmembrane transporter activity"/>
    <property type="evidence" value="ECO:0007669"/>
    <property type="project" value="InterPro"/>
</dbReference>
<feature type="transmembrane region" description="Helical" evidence="5">
    <location>
        <begin position="274"/>
        <end position="297"/>
    </location>
</feature>
<dbReference type="PANTHER" id="PTHR23514">
    <property type="entry name" value="BYPASS OF STOP CODON PROTEIN 6"/>
    <property type="match status" value="1"/>
</dbReference>
<feature type="transmembrane region" description="Helical" evidence="5">
    <location>
        <begin position="367"/>
        <end position="387"/>
    </location>
</feature>
<evidence type="ECO:0000256" key="3">
    <source>
        <dbReference type="ARBA" id="ARBA00022989"/>
    </source>
</evidence>
<dbReference type="InterPro" id="IPR051788">
    <property type="entry name" value="MFS_Transporter"/>
</dbReference>
<feature type="transmembrane region" description="Helical" evidence="5">
    <location>
        <begin position="131"/>
        <end position="154"/>
    </location>
</feature>
<feature type="transmembrane region" description="Helical" evidence="5">
    <location>
        <begin position="48"/>
        <end position="67"/>
    </location>
</feature>
<dbReference type="PROSITE" id="PS50850">
    <property type="entry name" value="MFS"/>
    <property type="match status" value="1"/>
</dbReference>
<reference evidence="7" key="1">
    <citation type="submission" date="2020-05" db="EMBL/GenBank/DDBJ databases">
        <authorList>
            <person name="Chiriac C."/>
            <person name="Salcher M."/>
            <person name="Ghai R."/>
            <person name="Kavagutti S V."/>
        </authorList>
    </citation>
    <scope>NUCLEOTIDE SEQUENCE</scope>
</reference>
<feature type="transmembrane region" description="Helical" evidence="5">
    <location>
        <begin position="74"/>
        <end position="91"/>
    </location>
</feature>
<evidence type="ECO:0000256" key="4">
    <source>
        <dbReference type="ARBA" id="ARBA00023136"/>
    </source>
</evidence>
<organism evidence="7">
    <name type="scientific">freshwater metagenome</name>
    <dbReference type="NCBI Taxonomy" id="449393"/>
    <lineage>
        <taxon>unclassified sequences</taxon>
        <taxon>metagenomes</taxon>
        <taxon>ecological metagenomes</taxon>
    </lineage>
</organism>
<dbReference type="Gene3D" id="1.20.1250.20">
    <property type="entry name" value="MFS general substrate transporter like domains"/>
    <property type="match status" value="1"/>
</dbReference>
<dbReference type="EMBL" id="CAFABG010000021">
    <property type="protein sequence ID" value="CAB4824863.1"/>
    <property type="molecule type" value="Genomic_DNA"/>
</dbReference>
<comment type="subcellular location">
    <subcellularLocation>
        <location evidence="1">Membrane</location>
        <topology evidence="1">Multi-pass membrane protein</topology>
    </subcellularLocation>
</comment>
<dbReference type="InterPro" id="IPR011701">
    <property type="entry name" value="MFS"/>
</dbReference>
<keyword evidence="3 5" id="KW-1133">Transmembrane helix</keyword>
<dbReference type="PANTHER" id="PTHR23514:SF13">
    <property type="entry name" value="INNER MEMBRANE PROTEIN YBJJ"/>
    <property type="match status" value="1"/>
</dbReference>
<evidence type="ECO:0000256" key="5">
    <source>
        <dbReference type="SAM" id="Phobius"/>
    </source>
</evidence>
<feature type="transmembrane region" description="Helical" evidence="5">
    <location>
        <begin position="97"/>
        <end position="119"/>
    </location>
</feature>
<evidence type="ECO:0000256" key="1">
    <source>
        <dbReference type="ARBA" id="ARBA00004141"/>
    </source>
</evidence>
<dbReference type="InterPro" id="IPR036259">
    <property type="entry name" value="MFS_trans_sf"/>
</dbReference>
<feature type="domain" description="Major facilitator superfamily (MFS) profile" evidence="6">
    <location>
        <begin position="9"/>
        <end position="394"/>
    </location>
</feature>
<feature type="transmembrane region" description="Helical" evidence="5">
    <location>
        <begin position="303"/>
        <end position="324"/>
    </location>
</feature>
<feature type="transmembrane region" description="Helical" evidence="5">
    <location>
        <begin position="246"/>
        <end position="267"/>
    </location>
</feature>
<keyword evidence="4 5" id="KW-0472">Membrane</keyword>
<accession>A0A6J6ZW93</accession>
<dbReference type="GO" id="GO:0016020">
    <property type="term" value="C:membrane"/>
    <property type="evidence" value="ECO:0007669"/>
    <property type="project" value="UniProtKB-SubCell"/>
</dbReference>
<sequence length="394" mass="42863">MKSLDPRAELKYLKLLFFLFAFLIMSWIPRFPEVKANLGISNGEFGSIISSSALGAIIALLSVGHLVHNYGVKLVLHLSAISMAISLILLTTTHSTLIFLVANIIQAGAIASFHIAINAQGFNYQDRTKSSVITLLSGFWSSGALATIVVSGLLVNRIPVHIHITILALTILLIIFFVVSSMDSYLLQPNHDVEADYKISDIFKGFRIDILVSGALFCGVFLEFAVGDWAAIFVKEDVGIKSGLHTLPYILFTVTMIIGRLSVHFLFSRFSIQFLMKLGSLVSASSFLIGIFTVRLIGPDKKMLSLVVLCITFTVAGLGSSFLAPSVMNIANSRSASPASVVIGHLGVINNIAVFTMRLIIAWTAQAFSLSIALMIPALLLFMVPYFSKIFKRA</sequence>
<evidence type="ECO:0000313" key="7">
    <source>
        <dbReference type="EMBL" id="CAB4824863.1"/>
    </source>
</evidence>
<name>A0A6J6ZW93_9ZZZZ</name>
<protein>
    <submittedName>
        <fullName evidence="7">Unannotated protein</fullName>
    </submittedName>
</protein>
<feature type="transmembrane region" description="Helical" evidence="5">
    <location>
        <begin position="160"/>
        <end position="179"/>
    </location>
</feature>
<evidence type="ECO:0000259" key="6">
    <source>
        <dbReference type="PROSITE" id="PS50850"/>
    </source>
</evidence>
<dbReference type="SUPFAM" id="SSF103473">
    <property type="entry name" value="MFS general substrate transporter"/>
    <property type="match status" value="1"/>
</dbReference>
<gene>
    <name evidence="7" type="ORF">UFOPK3181_00458</name>
    <name evidence="8" type="ORF">UFOPK3520_00441</name>
</gene>
<feature type="transmembrane region" description="Helical" evidence="5">
    <location>
        <begin position="336"/>
        <end position="361"/>
    </location>
</feature>
<keyword evidence="2 5" id="KW-0812">Transmembrane</keyword>
<evidence type="ECO:0000256" key="2">
    <source>
        <dbReference type="ARBA" id="ARBA00022692"/>
    </source>
</evidence>
<dbReference type="AlphaFoldDB" id="A0A6J6ZW93"/>
<feature type="transmembrane region" description="Helical" evidence="5">
    <location>
        <begin position="12"/>
        <end position="28"/>
    </location>
</feature>